<evidence type="ECO:0000256" key="5">
    <source>
        <dbReference type="ARBA" id="ARBA00022741"/>
    </source>
</evidence>
<dbReference type="InterPro" id="IPR015943">
    <property type="entry name" value="WD40/YVTN_repeat-like_dom_sf"/>
</dbReference>
<evidence type="ECO:0000313" key="17">
    <source>
        <dbReference type="EMBL" id="AZQ64770.1"/>
    </source>
</evidence>
<dbReference type="KEGG" id="fll:EI427_21330"/>
<dbReference type="RefSeq" id="WP_126618815.1">
    <property type="nucleotide sequence ID" value="NZ_CP034563.1"/>
</dbReference>
<evidence type="ECO:0000256" key="8">
    <source>
        <dbReference type="ARBA" id="ARBA00023012"/>
    </source>
</evidence>
<evidence type="ECO:0000256" key="4">
    <source>
        <dbReference type="ARBA" id="ARBA00022679"/>
    </source>
</evidence>
<dbReference type="Pfam" id="PF00072">
    <property type="entry name" value="Response_reg"/>
    <property type="match status" value="1"/>
</dbReference>
<dbReference type="Gene3D" id="3.30.565.10">
    <property type="entry name" value="Histidine kinase-like ATPase, C-terminal domain"/>
    <property type="match status" value="1"/>
</dbReference>
<dbReference type="PANTHER" id="PTHR43547:SF2">
    <property type="entry name" value="HYBRID SIGNAL TRANSDUCTION HISTIDINE KINASE C"/>
    <property type="match status" value="1"/>
</dbReference>
<dbReference type="InterPro" id="IPR011123">
    <property type="entry name" value="Y_Y_Y"/>
</dbReference>
<dbReference type="EC" id="2.7.13.3" evidence="2"/>
<keyword evidence="6" id="KW-0418">Kinase</keyword>
<feature type="domain" description="Histidine kinase" evidence="15">
    <location>
        <begin position="837"/>
        <end position="1058"/>
    </location>
</feature>
<dbReference type="SMART" id="SM00342">
    <property type="entry name" value="HTH_ARAC"/>
    <property type="match status" value="1"/>
</dbReference>
<feature type="signal peptide" evidence="13">
    <location>
        <begin position="1"/>
        <end position="28"/>
    </location>
</feature>
<dbReference type="Pfam" id="PF02518">
    <property type="entry name" value="HATPase_c"/>
    <property type="match status" value="1"/>
</dbReference>
<dbReference type="CDD" id="cd17574">
    <property type="entry name" value="REC_OmpR"/>
    <property type="match status" value="1"/>
</dbReference>
<gene>
    <name evidence="17" type="ORF">EI427_21330</name>
</gene>
<dbReference type="InterPro" id="IPR004358">
    <property type="entry name" value="Sig_transdc_His_kin-like_C"/>
</dbReference>
<keyword evidence="8" id="KW-0902">Two-component regulatory system</keyword>
<comment type="catalytic activity">
    <reaction evidence="1">
        <text>ATP + protein L-histidine = ADP + protein N-phospho-L-histidine.</text>
        <dbReference type="EC" id="2.7.13.3"/>
    </reaction>
</comment>
<dbReference type="EMBL" id="CP034563">
    <property type="protein sequence ID" value="AZQ64770.1"/>
    <property type="molecule type" value="Genomic_DNA"/>
</dbReference>
<dbReference type="SUPFAM" id="SSF47384">
    <property type="entry name" value="Homodimeric domain of signal transducing histidine kinase"/>
    <property type="match status" value="1"/>
</dbReference>
<evidence type="ECO:0000259" key="15">
    <source>
        <dbReference type="PROSITE" id="PS50109"/>
    </source>
</evidence>
<dbReference type="Pfam" id="PF07494">
    <property type="entry name" value="Reg_prop"/>
    <property type="match status" value="2"/>
</dbReference>
<dbReference type="GO" id="GO:0005524">
    <property type="term" value="F:ATP binding"/>
    <property type="evidence" value="ECO:0007669"/>
    <property type="project" value="UniProtKB-KW"/>
</dbReference>
<dbReference type="OrthoDB" id="9806995at2"/>
<dbReference type="InterPro" id="IPR003594">
    <property type="entry name" value="HATPase_dom"/>
</dbReference>
<dbReference type="InterPro" id="IPR009057">
    <property type="entry name" value="Homeodomain-like_sf"/>
</dbReference>
<keyword evidence="18" id="KW-1185">Reference proteome</keyword>
<dbReference type="PROSITE" id="PS50110">
    <property type="entry name" value="RESPONSE_REGULATORY"/>
    <property type="match status" value="1"/>
</dbReference>
<dbReference type="FunFam" id="3.30.565.10:FF:000037">
    <property type="entry name" value="Hybrid sensor histidine kinase/response regulator"/>
    <property type="match status" value="1"/>
</dbReference>
<dbReference type="SUPFAM" id="SSF52172">
    <property type="entry name" value="CheY-like"/>
    <property type="match status" value="1"/>
</dbReference>
<dbReference type="InterPro" id="IPR001789">
    <property type="entry name" value="Sig_transdc_resp-reg_receiver"/>
</dbReference>
<dbReference type="SUPFAM" id="SSF55874">
    <property type="entry name" value="ATPase domain of HSP90 chaperone/DNA topoisomerase II/histidine kinase"/>
    <property type="match status" value="1"/>
</dbReference>
<dbReference type="InterPro" id="IPR011110">
    <property type="entry name" value="Reg_prop"/>
</dbReference>
<protein>
    <recommendedName>
        <fullName evidence="2">histidine kinase</fullName>
        <ecNumber evidence="2">2.7.13.3</ecNumber>
    </recommendedName>
</protein>
<accession>A0A3Q9FSA5</accession>
<keyword evidence="10" id="KW-0804">Transcription</keyword>
<dbReference type="InterPro" id="IPR018060">
    <property type="entry name" value="HTH_AraC"/>
</dbReference>
<dbReference type="SMART" id="SM00448">
    <property type="entry name" value="REC"/>
    <property type="match status" value="1"/>
</dbReference>
<organism evidence="17 18">
    <name type="scientific">Flammeovirga pectinis</name>
    <dbReference type="NCBI Taxonomy" id="2494373"/>
    <lineage>
        <taxon>Bacteria</taxon>
        <taxon>Pseudomonadati</taxon>
        <taxon>Bacteroidota</taxon>
        <taxon>Cytophagia</taxon>
        <taxon>Cytophagales</taxon>
        <taxon>Flammeovirgaceae</taxon>
        <taxon>Flammeovirga</taxon>
    </lineage>
</organism>
<dbReference type="SMART" id="SM00388">
    <property type="entry name" value="HisKA"/>
    <property type="match status" value="1"/>
</dbReference>
<dbReference type="InterPro" id="IPR011006">
    <property type="entry name" value="CheY-like_superfamily"/>
</dbReference>
<keyword evidence="9" id="KW-0805">Transcription regulation</keyword>
<name>A0A3Q9FSA5_9BACT</name>
<evidence type="ECO:0000256" key="2">
    <source>
        <dbReference type="ARBA" id="ARBA00012438"/>
    </source>
</evidence>
<dbReference type="SUPFAM" id="SSF63829">
    <property type="entry name" value="Calcium-dependent phosphotriesterase"/>
    <property type="match status" value="3"/>
</dbReference>
<reference evidence="17 18" key="1">
    <citation type="submission" date="2018-12" db="EMBL/GenBank/DDBJ databases">
        <title>Flammeovirga pectinis sp. nov., isolated from the gut of the Korean scallop, Patinopecten yessoensis.</title>
        <authorList>
            <person name="Bae J.-W."/>
            <person name="Jeong Y.-S."/>
            <person name="Kang W."/>
        </authorList>
    </citation>
    <scope>NUCLEOTIDE SEQUENCE [LARGE SCALE GENOMIC DNA]</scope>
    <source>
        <strain evidence="17 18">L12M1</strain>
    </source>
</reference>
<dbReference type="Gene3D" id="3.40.50.2300">
    <property type="match status" value="1"/>
</dbReference>
<proteinExistence type="predicted"/>
<dbReference type="Pfam" id="PF12833">
    <property type="entry name" value="HTH_18"/>
    <property type="match status" value="1"/>
</dbReference>
<feature type="transmembrane region" description="Helical" evidence="12">
    <location>
        <begin position="779"/>
        <end position="800"/>
    </location>
</feature>
<feature type="domain" description="HTH araC/xylS-type" evidence="14">
    <location>
        <begin position="1245"/>
        <end position="1344"/>
    </location>
</feature>
<keyword evidence="5" id="KW-0547">Nucleotide-binding</keyword>
<evidence type="ECO:0000259" key="14">
    <source>
        <dbReference type="PROSITE" id="PS01124"/>
    </source>
</evidence>
<keyword evidence="12" id="KW-1133">Transmembrane helix</keyword>
<keyword evidence="12" id="KW-0472">Membrane</keyword>
<dbReference type="Pfam" id="PF07495">
    <property type="entry name" value="Y_Y_Y"/>
    <property type="match status" value="1"/>
</dbReference>
<dbReference type="InterPro" id="IPR013783">
    <property type="entry name" value="Ig-like_fold"/>
</dbReference>
<keyword evidence="12" id="KW-0812">Transmembrane</keyword>
<evidence type="ECO:0000256" key="10">
    <source>
        <dbReference type="ARBA" id="ARBA00023163"/>
    </source>
</evidence>
<dbReference type="Pfam" id="PF00512">
    <property type="entry name" value="HisKA"/>
    <property type="match status" value="1"/>
</dbReference>
<keyword evidence="13" id="KW-0732">Signal</keyword>
<dbReference type="InterPro" id="IPR005467">
    <property type="entry name" value="His_kinase_dom"/>
</dbReference>
<dbReference type="GO" id="GO:0043565">
    <property type="term" value="F:sequence-specific DNA binding"/>
    <property type="evidence" value="ECO:0007669"/>
    <property type="project" value="InterPro"/>
</dbReference>
<dbReference type="Gene3D" id="2.130.10.10">
    <property type="entry name" value="YVTN repeat-like/Quinoprotein amine dehydrogenase"/>
    <property type="match status" value="2"/>
</dbReference>
<evidence type="ECO:0000256" key="11">
    <source>
        <dbReference type="PROSITE-ProRule" id="PRU00169"/>
    </source>
</evidence>
<feature type="chain" id="PRO_5018687305" description="histidine kinase" evidence="13">
    <location>
        <begin position="29"/>
        <end position="1354"/>
    </location>
</feature>
<feature type="modified residue" description="4-aspartylphosphate" evidence="11">
    <location>
        <position position="1146"/>
    </location>
</feature>
<dbReference type="GO" id="GO:0000155">
    <property type="term" value="F:phosphorelay sensor kinase activity"/>
    <property type="evidence" value="ECO:0007669"/>
    <property type="project" value="InterPro"/>
</dbReference>
<evidence type="ECO:0000256" key="3">
    <source>
        <dbReference type="ARBA" id="ARBA00022553"/>
    </source>
</evidence>
<keyword evidence="7" id="KW-0067">ATP-binding</keyword>
<dbReference type="SMART" id="SM00387">
    <property type="entry name" value="HATPase_c"/>
    <property type="match status" value="1"/>
</dbReference>
<dbReference type="GO" id="GO:0003700">
    <property type="term" value="F:DNA-binding transcription factor activity"/>
    <property type="evidence" value="ECO:0007669"/>
    <property type="project" value="InterPro"/>
</dbReference>
<dbReference type="PRINTS" id="PR00344">
    <property type="entry name" value="BCTRLSENSOR"/>
</dbReference>
<feature type="domain" description="Response regulatory" evidence="16">
    <location>
        <begin position="1098"/>
        <end position="1213"/>
    </location>
</feature>
<keyword evidence="3 11" id="KW-0597">Phosphoprotein</keyword>
<dbReference type="Gene3D" id="2.60.40.10">
    <property type="entry name" value="Immunoglobulins"/>
    <property type="match status" value="1"/>
</dbReference>
<dbReference type="InterPro" id="IPR036097">
    <property type="entry name" value="HisK_dim/P_sf"/>
</dbReference>
<dbReference type="Gene3D" id="1.10.10.60">
    <property type="entry name" value="Homeodomain-like"/>
    <property type="match status" value="1"/>
</dbReference>
<dbReference type="PANTHER" id="PTHR43547">
    <property type="entry name" value="TWO-COMPONENT HISTIDINE KINASE"/>
    <property type="match status" value="1"/>
</dbReference>
<dbReference type="InterPro" id="IPR036890">
    <property type="entry name" value="HATPase_C_sf"/>
</dbReference>
<evidence type="ECO:0000256" key="9">
    <source>
        <dbReference type="ARBA" id="ARBA00023015"/>
    </source>
</evidence>
<evidence type="ECO:0000259" key="16">
    <source>
        <dbReference type="PROSITE" id="PS50110"/>
    </source>
</evidence>
<evidence type="ECO:0000256" key="6">
    <source>
        <dbReference type="ARBA" id="ARBA00022777"/>
    </source>
</evidence>
<dbReference type="CDD" id="cd00082">
    <property type="entry name" value="HisKA"/>
    <property type="match status" value="1"/>
</dbReference>
<dbReference type="PROSITE" id="PS01124">
    <property type="entry name" value="HTH_ARAC_FAMILY_2"/>
    <property type="match status" value="1"/>
</dbReference>
<evidence type="ECO:0000256" key="12">
    <source>
        <dbReference type="SAM" id="Phobius"/>
    </source>
</evidence>
<sequence>MMISHKVLAVLFFSVLFTFFFQSSNLNAQNDFITINQLDFPSTISSQSVNCVLQVPNGYLLIGTDNDLLKYDGHEISTVLQNNNIRHLAIDKTNTIWVGTINGLFSLNMESATLKKVDEIGNQSIRALHLSKKGELLIGTENGLLIYNLKDKLINKYVHHQNFNEGISHNIVRSIFEDKMGNLWIGTENKLNKFNRAKNTFTHYNLQPSDIPTPQNNLVLTIKSTTYKNEPLLLIGTETGLCLFNPKTEKWKTLTTNSTKGKLSNNVIKKIAITENHKIWLGTDYGLNLFDINTKTFTSFFHEFGKINTINGNTIQTLFLDNQHNLWIGNQGGLNSIYNSANTITFNKIDRNGPQLPGGIGVNAMSEDAKGNYWIASDIGLIQYITATKKYVYFSPPEILHRRVFDVYADLKGMVWIATSGGLNTYNIYTEKIKRYIAKPQEKDQLHTNYLSKVTGNSKGDIWIGTVNKGIYKVVQNNGELSFINFRHEEGNPDSLPEDGINTMIFDQNNNLWVSTYTKLATFNAVKGCFINIDKFRKEQDLTEIGNIVTLFSDEKAVFFTATNKIYKKPLDSNYYSLCDSMAIDMKSMVVVNDKLWFSDTRNLYSYDLKKKNVLKVPTKEIVRVKFKANTYLDSKGKVFFFGKEGFVSLDPNKISSSIKDKPVVFTDLKINEKSLLNTVDNGKFNRDLNTIESLDLAYDENNFEFSFSSMNLSIADPTEYMFQLEGFDDKWQILNDRNSVAYKNLRPKKYTLKVKASNDNGVFPKEYREIAITVAAPFWATNWALLVYFLLIIGFLMLVKKILTEKLHYTNDIKLEKIKLEKSEELIEIKTKFYNNITHDLKTPLSLILGPTEQLMASETDEQKLNTLKIIKRNTNKLQLQVNKILDLRKIEKGVEKLRIQQYDIVKFSQRILSQFKEETINRDITLNFTTTIPTLVMWFDIEKLENVYYNLLSNAYKFTPDKGEINLSISYDENSPNEEYIKIALTDTGEGIPKDKIQQVFERFNAVEGKNYTNQKGSGIGLSIVNQYVALHSGTIQVKSEVSKGSTFTLCLPINKETLSDYVESDLKQIEEAELNVEKKPLSPELITEQNTDLPIILIVEDDIDMREFLSGSFKNQYKVFLAENGKEGWNIAIQEVPDIIISDVMMPIMDGFELCQKVKENVTTSHIPFILLTAKSSSACKLMGTEFGADDYIEKPFHLEYLTTKTGQLLNQRNLLKKTYLQEVILEPKEIAVQSVDDKFLVQVMKMIEDNIDNPDLNVKMLSTDLSMSHSNFYRKIKGLTGQTATDLIRTIRLKRAAQLLDANVYRVKDVMYQSGFTHSSYFTRSFKAMYGVTPKEYMLTKKKLEVTLEE</sequence>
<dbReference type="InterPro" id="IPR003661">
    <property type="entry name" value="HisK_dim/P_dom"/>
</dbReference>
<dbReference type="PROSITE" id="PS50109">
    <property type="entry name" value="HIS_KIN"/>
    <property type="match status" value="1"/>
</dbReference>
<evidence type="ECO:0000256" key="13">
    <source>
        <dbReference type="SAM" id="SignalP"/>
    </source>
</evidence>
<evidence type="ECO:0000313" key="18">
    <source>
        <dbReference type="Proteomes" id="UP000267268"/>
    </source>
</evidence>
<evidence type="ECO:0000256" key="1">
    <source>
        <dbReference type="ARBA" id="ARBA00000085"/>
    </source>
</evidence>
<dbReference type="Proteomes" id="UP000267268">
    <property type="component" value="Chromosome 2"/>
</dbReference>
<evidence type="ECO:0000256" key="7">
    <source>
        <dbReference type="ARBA" id="ARBA00022840"/>
    </source>
</evidence>
<keyword evidence="4" id="KW-0808">Transferase</keyword>
<dbReference type="Gene3D" id="1.10.287.130">
    <property type="match status" value="1"/>
</dbReference>
<dbReference type="SUPFAM" id="SSF46689">
    <property type="entry name" value="Homeodomain-like"/>
    <property type="match status" value="1"/>
</dbReference>